<sequence>MFVFSIVSTTDATMDDSLNTTASIMILTSSTTPEPFCQWEFELMSIKMSCIGNILSVAADFNNDHQVDLIYICASYSTQSMTLLFGIGNGKFQEPIIFSFESFNGLQHVDVADFNNDNRSDLIFSHKNGSNYVFTILLKDGNETFQIQNMLSRVVPKRPVQFSVIDLNNDKKVDIVMILESDCNVYVMFGNGNAKFSPEPILSVGVKCSLNEFVVGDVNNDSYFDIVVYDHRSLHIYVFFGQANETFESVKWFFTTIDAQISKIVIGDFDNDDQSDIGFIYNWKDLVYMIYQYNNNSFSVDEKTIIKSTRGLDSAVVDDINGDNHLDIIIHLTYPCRMYALFGYGNGKFSLQTIHSNESQSNCKWITFTDFNNDNYQDIITMGIDAQVINIFLNKRQCSPT</sequence>
<dbReference type="Pfam" id="PF13517">
    <property type="entry name" value="FG-GAP_3"/>
    <property type="match status" value="2"/>
</dbReference>
<dbReference type="InterPro" id="IPR028994">
    <property type="entry name" value="Integrin_alpha_N"/>
</dbReference>
<evidence type="ECO:0000313" key="2">
    <source>
        <dbReference type="EMBL" id="CAF1474252.1"/>
    </source>
</evidence>
<evidence type="ECO:0000256" key="1">
    <source>
        <dbReference type="ARBA" id="ARBA00022729"/>
    </source>
</evidence>
<dbReference type="InterPro" id="IPR013517">
    <property type="entry name" value="FG-GAP"/>
</dbReference>
<dbReference type="Gene3D" id="2.130.10.130">
    <property type="entry name" value="Integrin alpha, N-terminal"/>
    <property type="match status" value="2"/>
</dbReference>
<accession>A0A815RBA1</accession>
<evidence type="ECO:0000313" key="3">
    <source>
        <dbReference type="Proteomes" id="UP000663860"/>
    </source>
</evidence>
<dbReference type="AlphaFoldDB" id="A0A815RBA1"/>
<protein>
    <submittedName>
        <fullName evidence="2">Uncharacterized protein</fullName>
    </submittedName>
</protein>
<dbReference type="Proteomes" id="UP000663860">
    <property type="component" value="Unassembled WGS sequence"/>
</dbReference>
<name>A0A815RBA1_9BILA</name>
<dbReference type="PANTHER" id="PTHR44103">
    <property type="entry name" value="PROPROTEIN CONVERTASE P"/>
    <property type="match status" value="1"/>
</dbReference>
<reference evidence="2" key="1">
    <citation type="submission" date="2021-02" db="EMBL/GenBank/DDBJ databases">
        <authorList>
            <person name="Nowell W R."/>
        </authorList>
    </citation>
    <scope>NUCLEOTIDE SEQUENCE</scope>
</reference>
<dbReference type="PANTHER" id="PTHR44103:SF1">
    <property type="entry name" value="PROPROTEIN CONVERTASE P"/>
    <property type="match status" value="1"/>
</dbReference>
<dbReference type="EMBL" id="CAJNOE010002233">
    <property type="protein sequence ID" value="CAF1474252.1"/>
    <property type="molecule type" value="Genomic_DNA"/>
</dbReference>
<comment type="caution">
    <text evidence="2">The sequence shown here is derived from an EMBL/GenBank/DDBJ whole genome shotgun (WGS) entry which is preliminary data.</text>
</comment>
<dbReference type="SUPFAM" id="SSF69318">
    <property type="entry name" value="Integrin alpha N-terminal domain"/>
    <property type="match status" value="2"/>
</dbReference>
<proteinExistence type="predicted"/>
<gene>
    <name evidence="2" type="ORF">IZO911_LOCUS43633</name>
</gene>
<keyword evidence="1" id="KW-0732">Signal</keyword>
<organism evidence="2 3">
    <name type="scientific">Adineta steineri</name>
    <dbReference type="NCBI Taxonomy" id="433720"/>
    <lineage>
        <taxon>Eukaryota</taxon>
        <taxon>Metazoa</taxon>
        <taxon>Spiralia</taxon>
        <taxon>Gnathifera</taxon>
        <taxon>Rotifera</taxon>
        <taxon>Eurotatoria</taxon>
        <taxon>Bdelloidea</taxon>
        <taxon>Adinetida</taxon>
        <taxon>Adinetidae</taxon>
        <taxon>Adineta</taxon>
    </lineage>
</organism>